<evidence type="ECO:0000313" key="2">
    <source>
        <dbReference type="EMBL" id="MFD3394425.1"/>
    </source>
</evidence>
<dbReference type="EMBL" id="JBBKXZ010000002">
    <property type="protein sequence ID" value="MFD3394425.1"/>
    <property type="molecule type" value="Genomic_DNA"/>
</dbReference>
<keyword evidence="2" id="KW-0378">Hydrolase</keyword>
<proteinExistence type="predicted"/>
<evidence type="ECO:0000259" key="1">
    <source>
        <dbReference type="Pfam" id="PF00246"/>
    </source>
</evidence>
<sequence length="396" mass="44262">MFDYFYDQHPNYQEPTLTKRRFAASTWENLVAGWSASPHFTVTQIGQTTEARPIHEVSFGSGPIPVIAWSQMHGDEATATMALADIFRFLSLDSKESIEIREKLHQKISLYVIPRLNADGAARWTRETALGIDMNRDAQAQNSVEARLLSSWADSKKPLFAFNLHDQNRLYSVGDSAHQTHIAFLATAGDEAGTWTPSRTRAAQLANRLTRFTQRYLPNKVAKWTDEFNARAFGDTFQSRGYGLLLVEAGGAGWDLEKQSLRRMNAAILLDALVSIADETYVAESTDLYANLETNERQIFDIKIKQAPLDTAGKYRADIGINLVETALPSDEIAYSWRIEEIGDLSYMHTLHPLDGSNWKLAAGQDVSLGAEISSLIFTENNSIAFDLSTFTAKIK</sequence>
<name>A0ABW6DEA2_9BACT</name>
<dbReference type="Pfam" id="PF00246">
    <property type="entry name" value="Peptidase_M14"/>
    <property type="match status" value="1"/>
</dbReference>
<accession>A0ABW6DEA2</accession>
<keyword evidence="3" id="KW-1185">Reference proteome</keyword>
<keyword evidence="2" id="KW-0121">Carboxypeptidase</keyword>
<comment type="caution">
    <text evidence="2">The sequence shown here is derived from an EMBL/GenBank/DDBJ whole genome shotgun (WGS) entry which is preliminary data.</text>
</comment>
<dbReference type="Gene3D" id="3.40.630.10">
    <property type="entry name" value="Zn peptidases"/>
    <property type="match status" value="1"/>
</dbReference>
<keyword evidence="2" id="KW-0645">Protease</keyword>
<feature type="domain" description="Peptidase M14" evidence="1">
    <location>
        <begin position="38"/>
        <end position="138"/>
    </location>
</feature>
<gene>
    <name evidence="2" type="ORF">U0R10_07325</name>
</gene>
<protein>
    <submittedName>
        <fullName evidence="2">M14 family zinc carboxypeptidase</fullName>
    </submittedName>
</protein>
<dbReference type="InterPro" id="IPR000834">
    <property type="entry name" value="Peptidase_M14"/>
</dbReference>
<organism evidence="2 3">
    <name type="scientific">Aquirufa avitistagni</name>
    <dbReference type="NCBI Taxonomy" id="3104728"/>
    <lineage>
        <taxon>Bacteria</taxon>
        <taxon>Pseudomonadati</taxon>
        <taxon>Bacteroidota</taxon>
        <taxon>Cytophagia</taxon>
        <taxon>Cytophagales</taxon>
        <taxon>Flectobacillaceae</taxon>
        <taxon>Aquirufa</taxon>
    </lineage>
</organism>
<evidence type="ECO:0000313" key="3">
    <source>
        <dbReference type="Proteomes" id="UP001598138"/>
    </source>
</evidence>
<dbReference type="GO" id="GO:0004180">
    <property type="term" value="F:carboxypeptidase activity"/>
    <property type="evidence" value="ECO:0007669"/>
    <property type="project" value="UniProtKB-KW"/>
</dbReference>
<dbReference type="SUPFAM" id="SSF53187">
    <property type="entry name" value="Zn-dependent exopeptidases"/>
    <property type="match status" value="1"/>
</dbReference>
<reference evidence="2 3" key="1">
    <citation type="submission" date="2024-03" db="EMBL/GenBank/DDBJ databases">
        <title>Aquirufa genome sequencing.</title>
        <authorList>
            <person name="Pitt A."/>
            <person name="Hahn M.W."/>
        </authorList>
    </citation>
    <scope>NUCLEOTIDE SEQUENCE [LARGE SCALE GENOMIC DNA]</scope>
    <source>
        <strain evidence="2 3">OSTEICH-129V</strain>
    </source>
</reference>
<dbReference type="RefSeq" id="WP_377983307.1">
    <property type="nucleotide sequence ID" value="NZ_JBBKXZ010000002.1"/>
</dbReference>
<dbReference type="Proteomes" id="UP001598138">
    <property type="component" value="Unassembled WGS sequence"/>
</dbReference>